<protein>
    <recommendedName>
        <fullName evidence="3">BTB domain-containing protein</fullName>
    </recommendedName>
</protein>
<dbReference type="EMBL" id="MU005605">
    <property type="protein sequence ID" value="KAF2679260.1"/>
    <property type="molecule type" value="Genomic_DNA"/>
</dbReference>
<dbReference type="AlphaFoldDB" id="A0A6G1IMP7"/>
<keyword evidence="2" id="KW-1185">Reference proteome</keyword>
<name>A0A6G1IMP7_9PLEO</name>
<proteinExistence type="predicted"/>
<evidence type="ECO:0000313" key="2">
    <source>
        <dbReference type="Proteomes" id="UP000799291"/>
    </source>
</evidence>
<dbReference type="Proteomes" id="UP000799291">
    <property type="component" value="Unassembled WGS sequence"/>
</dbReference>
<accession>A0A6G1IMP7</accession>
<evidence type="ECO:0000313" key="1">
    <source>
        <dbReference type="EMBL" id="KAF2679260.1"/>
    </source>
</evidence>
<reference evidence="1" key="1">
    <citation type="journal article" date="2020" name="Stud. Mycol.">
        <title>101 Dothideomycetes genomes: a test case for predicting lifestyles and emergence of pathogens.</title>
        <authorList>
            <person name="Haridas S."/>
            <person name="Albert R."/>
            <person name="Binder M."/>
            <person name="Bloem J."/>
            <person name="Labutti K."/>
            <person name="Salamov A."/>
            <person name="Andreopoulos B."/>
            <person name="Baker S."/>
            <person name="Barry K."/>
            <person name="Bills G."/>
            <person name="Bluhm B."/>
            <person name="Cannon C."/>
            <person name="Castanera R."/>
            <person name="Culley D."/>
            <person name="Daum C."/>
            <person name="Ezra D."/>
            <person name="Gonzalez J."/>
            <person name="Henrissat B."/>
            <person name="Kuo A."/>
            <person name="Liang C."/>
            <person name="Lipzen A."/>
            <person name="Lutzoni F."/>
            <person name="Magnuson J."/>
            <person name="Mondo S."/>
            <person name="Nolan M."/>
            <person name="Ohm R."/>
            <person name="Pangilinan J."/>
            <person name="Park H.-J."/>
            <person name="Ramirez L."/>
            <person name="Alfaro M."/>
            <person name="Sun H."/>
            <person name="Tritt A."/>
            <person name="Yoshinaga Y."/>
            <person name="Zwiers L.-H."/>
            <person name="Turgeon B."/>
            <person name="Goodwin S."/>
            <person name="Spatafora J."/>
            <person name="Crous P."/>
            <person name="Grigoriev I."/>
        </authorList>
    </citation>
    <scope>NUCLEOTIDE SEQUENCE</scope>
    <source>
        <strain evidence="1">CBS 122367</strain>
    </source>
</reference>
<evidence type="ECO:0008006" key="3">
    <source>
        <dbReference type="Google" id="ProtNLM"/>
    </source>
</evidence>
<gene>
    <name evidence="1" type="ORF">K458DRAFT_422473</name>
</gene>
<organism evidence="1 2">
    <name type="scientific">Lentithecium fluviatile CBS 122367</name>
    <dbReference type="NCBI Taxonomy" id="1168545"/>
    <lineage>
        <taxon>Eukaryota</taxon>
        <taxon>Fungi</taxon>
        <taxon>Dikarya</taxon>
        <taxon>Ascomycota</taxon>
        <taxon>Pezizomycotina</taxon>
        <taxon>Dothideomycetes</taxon>
        <taxon>Pleosporomycetidae</taxon>
        <taxon>Pleosporales</taxon>
        <taxon>Massarineae</taxon>
        <taxon>Lentitheciaceae</taxon>
        <taxon>Lentithecium</taxon>
    </lineage>
</organism>
<sequence length="156" mass="17143">MTYLVFLWAKAGLVIGPCKFVHALTFTFTTTRNLLSLPSRSPITPQSGDIPLLQSPNQLLSPKRARDVAVCDNATRKSTGGIPGNDEKAYIPLDGGSRTNARSLFNCEKYSDFKIKCQDEIVPIHKPIVYPQSDFFDAVTRFGQVSAHGPERTGPC</sequence>
<dbReference type="Gene3D" id="3.30.710.10">
    <property type="entry name" value="Potassium Channel Kv1.1, Chain A"/>
    <property type="match status" value="1"/>
</dbReference>
<dbReference type="InterPro" id="IPR011333">
    <property type="entry name" value="SKP1/BTB/POZ_sf"/>
</dbReference>